<keyword evidence="2" id="KW-1185">Reference proteome</keyword>
<evidence type="ECO:0000313" key="1">
    <source>
        <dbReference type="EMBL" id="MFC0047414.1"/>
    </source>
</evidence>
<evidence type="ECO:0008006" key="3">
    <source>
        <dbReference type="Google" id="ProtNLM"/>
    </source>
</evidence>
<gene>
    <name evidence="1" type="ORF">ACFFJP_03800</name>
</gene>
<accession>A0ABV6B977</accession>
<dbReference type="EMBL" id="JBHLXP010000001">
    <property type="protein sequence ID" value="MFC0047414.1"/>
    <property type="molecule type" value="Genomic_DNA"/>
</dbReference>
<proteinExistence type="predicted"/>
<protein>
    <recommendedName>
        <fullName evidence="3">STAS/SEC14 domain-containing protein</fullName>
    </recommendedName>
</protein>
<evidence type="ECO:0000313" key="2">
    <source>
        <dbReference type="Proteomes" id="UP001589813"/>
    </source>
</evidence>
<name>A0ABV6B977_9GAMM</name>
<comment type="caution">
    <text evidence="1">The sequence shown here is derived from an EMBL/GenBank/DDBJ whole genome shotgun (WGS) entry which is preliminary data.</text>
</comment>
<dbReference type="Proteomes" id="UP001589813">
    <property type="component" value="Unassembled WGS sequence"/>
</dbReference>
<organism evidence="1 2">
    <name type="scientific">Rheinheimera tilapiae</name>
    <dbReference type="NCBI Taxonomy" id="875043"/>
    <lineage>
        <taxon>Bacteria</taxon>
        <taxon>Pseudomonadati</taxon>
        <taxon>Pseudomonadota</taxon>
        <taxon>Gammaproteobacteria</taxon>
        <taxon>Chromatiales</taxon>
        <taxon>Chromatiaceae</taxon>
        <taxon>Rheinheimera</taxon>
    </lineage>
</organism>
<sequence length="138" mass="16340">MNPKFYLWCEQRVILAVVNGSWDRRTAEEYSAEFKKLAMPLLDSDWAHIVYLDQWELGVPAIEPVIQELVQWCITHKLRCAAQIYCPHMVKKYQLDRMIVDHTGDFEKRVYPTQHEAFQWLAAEGFTMETQDFQQKAS</sequence>
<dbReference type="RefSeq" id="WP_377240687.1">
    <property type="nucleotide sequence ID" value="NZ_JBHLXP010000001.1"/>
</dbReference>
<reference evidence="1 2" key="1">
    <citation type="submission" date="2024-09" db="EMBL/GenBank/DDBJ databases">
        <authorList>
            <person name="Sun Q."/>
            <person name="Mori K."/>
        </authorList>
    </citation>
    <scope>NUCLEOTIDE SEQUENCE [LARGE SCALE GENOMIC DNA]</scope>
    <source>
        <strain evidence="1 2">KCTC 23315</strain>
    </source>
</reference>